<feature type="transmembrane region" description="Helical" evidence="8">
    <location>
        <begin position="252"/>
        <end position="272"/>
    </location>
</feature>
<dbReference type="STRING" id="1437609.BCAL_0399"/>
<keyword evidence="5 8" id="KW-1133">Transmembrane helix</keyword>
<gene>
    <name evidence="9" type="ORF">BCAL_0399</name>
</gene>
<feature type="transmembrane region" description="Helical" evidence="8">
    <location>
        <begin position="410"/>
        <end position="430"/>
    </location>
</feature>
<dbReference type="RefSeq" id="WP_238549594.1">
    <property type="nucleotide sequence ID" value="NZ_JDUV01000017.1"/>
</dbReference>
<evidence type="ECO:0000256" key="3">
    <source>
        <dbReference type="ARBA" id="ARBA00022475"/>
    </source>
</evidence>
<feature type="transmembrane region" description="Helical" evidence="8">
    <location>
        <begin position="329"/>
        <end position="346"/>
    </location>
</feature>
<feature type="transmembrane region" description="Helical" evidence="8">
    <location>
        <begin position="21"/>
        <end position="41"/>
    </location>
</feature>
<dbReference type="AlphaFoldDB" id="A0A087AB83"/>
<dbReference type="InterPro" id="IPR003474">
    <property type="entry name" value="Glcn_transporter"/>
</dbReference>
<evidence type="ECO:0000256" key="4">
    <source>
        <dbReference type="ARBA" id="ARBA00022692"/>
    </source>
</evidence>
<protein>
    <submittedName>
        <fullName evidence="9">Transporter, probably L-Idonate/D-Gluconate:H symporter, GntW</fullName>
    </submittedName>
</protein>
<keyword evidence="3" id="KW-1003">Cell membrane</keyword>
<sequence>MNTMILAAANTAADTAVHLNGTQLGISVVASIVVLILLVTVAKLHPFVSLLISALVVGIGSGYGPVATVESFSDTFGSTMASVGILVGLGAMLGRVLMDTGAADSIVDTLLAKTSVKMIPWTMALIGALIGLPMFFEVGLVVLVPVIILITRRSKLPLMRVAIPTLAGLSVMHACMPPQPGPLAALSCFKNGSVGVTMMFGLPIAVITAALVGPLFSKFAAKWVPVGAPENFETGKGRVDADGNPVTAKPPFALSVLCILMPAILMLGNAIFEIAAPDQAGSDALYAQVFAFFGKPAIALAVAVVFAMLVLGRATHMTWKAVNDSLKAALPPIAGILLIVGAGGGYKGVLVDTGIGDIIGRFVESSSISIFLVAWLIAAFVRVATGSATVAIITTAGILGPVVDQMGVTAPAIALLVIAIGAGSVFLSHVNDAGFWLIKEYFGLEVGETFKTWTVLECLLSLVVLALVMIASIFVPLV</sequence>
<feature type="transmembrane region" description="Helical" evidence="8">
    <location>
        <begin position="118"/>
        <end position="150"/>
    </location>
</feature>
<feature type="transmembrane region" description="Helical" evidence="8">
    <location>
        <begin position="196"/>
        <end position="216"/>
    </location>
</feature>
<evidence type="ECO:0000313" key="10">
    <source>
        <dbReference type="Proteomes" id="UP000029072"/>
    </source>
</evidence>
<dbReference type="GO" id="GO:0015128">
    <property type="term" value="F:gluconate transmembrane transporter activity"/>
    <property type="evidence" value="ECO:0007669"/>
    <property type="project" value="InterPro"/>
</dbReference>
<dbReference type="Pfam" id="PF02447">
    <property type="entry name" value="GntP_permease"/>
    <property type="match status" value="1"/>
</dbReference>
<dbReference type="PANTHER" id="PTHR30354:SF22">
    <property type="entry name" value="HIGH-AFFINITY GLUCONATE TRANSPORTER"/>
    <property type="match status" value="1"/>
</dbReference>
<feature type="transmembrane region" description="Helical" evidence="8">
    <location>
        <begin position="284"/>
        <end position="309"/>
    </location>
</feature>
<dbReference type="eggNOG" id="COG2610">
    <property type="taxonomic scope" value="Bacteria"/>
</dbReference>
<comment type="subcellular location">
    <subcellularLocation>
        <location evidence="1">Cell membrane</location>
        <topology evidence="1">Multi-pass membrane protein</topology>
    </subcellularLocation>
</comment>
<evidence type="ECO:0000256" key="1">
    <source>
        <dbReference type="ARBA" id="ARBA00004651"/>
    </source>
</evidence>
<evidence type="ECO:0000256" key="6">
    <source>
        <dbReference type="ARBA" id="ARBA00023136"/>
    </source>
</evidence>
<feature type="transmembrane region" description="Helical" evidence="8">
    <location>
        <begin position="78"/>
        <end position="98"/>
    </location>
</feature>
<dbReference type="GO" id="GO:0005886">
    <property type="term" value="C:plasma membrane"/>
    <property type="evidence" value="ECO:0007669"/>
    <property type="project" value="UniProtKB-SubCell"/>
</dbReference>
<name>A0A087AB83_9BIFI</name>
<dbReference type="Proteomes" id="UP000029072">
    <property type="component" value="Unassembled WGS sequence"/>
</dbReference>
<keyword evidence="2" id="KW-0813">Transport</keyword>
<keyword evidence="4 8" id="KW-0812">Transmembrane</keyword>
<evidence type="ECO:0000256" key="8">
    <source>
        <dbReference type="SAM" id="Phobius"/>
    </source>
</evidence>
<accession>A0A087AB83</accession>
<feature type="transmembrane region" description="Helical" evidence="8">
    <location>
        <begin position="450"/>
        <end position="475"/>
    </location>
</feature>
<dbReference type="PIRSF" id="PIRSF002746">
    <property type="entry name" value="Gluconate_transporter"/>
    <property type="match status" value="1"/>
</dbReference>
<comment type="caution">
    <text evidence="9">The sequence shown here is derived from an EMBL/GenBank/DDBJ whole genome shotgun (WGS) entry which is preliminary data.</text>
</comment>
<comment type="similarity">
    <text evidence="7">Belongs to the GntP permease family.</text>
</comment>
<evidence type="ECO:0000313" key="9">
    <source>
        <dbReference type="EMBL" id="KFI56033.1"/>
    </source>
</evidence>
<proteinExistence type="inferred from homology"/>
<feature type="transmembrane region" description="Helical" evidence="8">
    <location>
        <begin position="47"/>
        <end position="66"/>
    </location>
</feature>
<reference evidence="9 10" key="1">
    <citation type="submission" date="2014-03" db="EMBL/GenBank/DDBJ databases">
        <title>Genomics of Bifidobacteria.</title>
        <authorList>
            <person name="Ventura M."/>
            <person name="Milani C."/>
            <person name="Lugli G.A."/>
        </authorList>
    </citation>
    <scope>NUCLEOTIDE SEQUENCE [LARGE SCALE GENOMIC DNA]</scope>
    <source>
        <strain evidence="9 10">DSM 23973</strain>
    </source>
</reference>
<dbReference type="EMBL" id="JGYS01000003">
    <property type="protein sequence ID" value="KFI56033.1"/>
    <property type="molecule type" value="Genomic_DNA"/>
</dbReference>
<keyword evidence="6 8" id="KW-0472">Membrane</keyword>
<dbReference type="NCBIfam" id="TIGR00791">
    <property type="entry name" value="gntP"/>
    <property type="match status" value="1"/>
</dbReference>
<evidence type="ECO:0000256" key="2">
    <source>
        <dbReference type="ARBA" id="ARBA00022448"/>
    </source>
</evidence>
<evidence type="ECO:0000256" key="7">
    <source>
        <dbReference type="ARBA" id="ARBA00049663"/>
    </source>
</evidence>
<evidence type="ECO:0000256" key="5">
    <source>
        <dbReference type="ARBA" id="ARBA00022989"/>
    </source>
</evidence>
<dbReference type="PANTHER" id="PTHR30354">
    <property type="entry name" value="GNT FAMILY GLUCONATE TRANSPORTER"/>
    <property type="match status" value="1"/>
</dbReference>
<organism evidence="9 10">
    <name type="scientific">Bifidobacterium callitrichos DSM 23973</name>
    <dbReference type="NCBI Taxonomy" id="1437609"/>
    <lineage>
        <taxon>Bacteria</taxon>
        <taxon>Bacillati</taxon>
        <taxon>Actinomycetota</taxon>
        <taxon>Actinomycetes</taxon>
        <taxon>Bifidobacteriales</taxon>
        <taxon>Bifidobacteriaceae</taxon>
        <taxon>Bifidobacterium</taxon>
    </lineage>
</organism>